<sequence length="266" mass="30734">MGFVKVVKNKAYFKRYQVKFRRRREGKTDYYDKNKYNTPKYRMIVRVTNRDIICQIAYARIEGDMIVCAAYAHELPKYGVKVGLTNYAAAYCTGLLLARSLLNRFGMDKIYEGQVESIDGQPGAFTCYLDAGLARTTTGNKVFAVDGGLSIPHSIKQFPGYDSESKEFNAENVAHYMCYLMEEDEDAYKKQFSQHIKNSVTPDMMEEMYKKAHAAIRENPVYEKKPKKEVKKKRWNRPKMSLAQKKDRVAQKKASFLRAQERAAES</sequence>
<dbReference type="FunFam" id="3.30.420.100:FF:000002">
    <property type="entry name" value="60S ribosomal protein L5"/>
    <property type="match status" value="1"/>
</dbReference>
<dbReference type="CDD" id="cd00432">
    <property type="entry name" value="Ribosomal_L18_L5e"/>
    <property type="match status" value="1"/>
</dbReference>
<dbReference type="GO" id="GO:0003735">
    <property type="term" value="F:structural constituent of ribosome"/>
    <property type="evidence" value="ECO:0007669"/>
    <property type="project" value="InterPro"/>
</dbReference>
<keyword evidence="3" id="KW-0963">Cytoplasm</keyword>
<keyword evidence="4" id="KW-0699">rRNA-binding</keyword>
<dbReference type="STRING" id="61621.ENSRBIP00000007227"/>
<accession>A0A2K6K7I8</accession>
<dbReference type="Gene3D" id="3.30.420.100">
    <property type="match status" value="1"/>
</dbReference>
<keyword evidence="4" id="KW-0694">RNA-binding</keyword>
<dbReference type="Ensembl" id="ENSRBIT00000030803.1">
    <property type="protein sequence ID" value="ENSRBIP00000007227.1"/>
    <property type="gene ID" value="ENSRBIG00000027411.1"/>
</dbReference>
<evidence type="ECO:0000259" key="10">
    <source>
        <dbReference type="Pfam" id="PF14204"/>
    </source>
</evidence>
<feature type="domain" description="Large ribosomal subunit protein uL18 C-terminal eukaryotes" evidence="10">
    <location>
        <begin position="205"/>
        <end position="258"/>
    </location>
</feature>
<dbReference type="PANTHER" id="PTHR23410">
    <property type="entry name" value="RIBOSOMAL PROTEIN L5-RELATED"/>
    <property type="match status" value="1"/>
</dbReference>
<evidence type="ECO:0000313" key="11">
    <source>
        <dbReference type="Ensembl" id="ENSRBIP00000007227.1"/>
    </source>
</evidence>
<dbReference type="PRINTS" id="PR00058">
    <property type="entry name" value="RIBOSOMALL5"/>
</dbReference>
<dbReference type="Proteomes" id="UP000233180">
    <property type="component" value="Unassembled WGS sequence"/>
</dbReference>
<dbReference type="GeneTree" id="ENSGT00950000183210"/>
<dbReference type="HAMAP" id="MF_01337_A">
    <property type="entry name" value="Ribosomal_uL18_A"/>
    <property type="match status" value="1"/>
</dbReference>
<evidence type="ECO:0000256" key="9">
    <source>
        <dbReference type="SAM" id="MobiDB-lite"/>
    </source>
</evidence>
<evidence type="ECO:0000313" key="12">
    <source>
        <dbReference type="Proteomes" id="UP000233180"/>
    </source>
</evidence>
<evidence type="ECO:0000256" key="8">
    <source>
        <dbReference type="ARBA" id="ARBA00035352"/>
    </source>
</evidence>
<evidence type="ECO:0000256" key="2">
    <source>
        <dbReference type="ARBA" id="ARBA00007116"/>
    </source>
</evidence>
<keyword evidence="12" id="KW-1185">Reference proteome</keyword>
<dbReference type="SUPFAM" id="SSF53137">
    <property type="entry name" value="Translational machinery components"/>
    <property type="match status" value="1"/>
</dbReference>
<dbReference type="InterPro" id="IPR057268">
    <property type="entry name" value="Ribosomal_L18"/>
</dbReference>
<dbReference type="Pfam" id="PF14204">
    <property type="entry name" value="Ribosomal_L18_c"/>
    <property type="match status" value="1"/>
</dbReference>
<keyword evidence="5" id="KW-0689">Ribosomal protein</keyword>
<dbReference type="GO" id="GO:0000027">
    <property type="term" value="P:ribosomal large subunit assembly"/>
    <property type="evidence" value="ECO:0007669"/>
    <property type="project" value="TreeGrafter"/>
</dbReference>
<dbReference type="PANTHER" id="PTHR23410:SF12">
    <property type="entry name" value="LARGE RIBOSOMAL SUBUNIT PROTEIN UL18"/>
    <property type="match status" value="1"/>
</dbReference>
<evidence type="ECO:0000256" key="1">
    <source>
        <dbReference type="ARBA" id="ARBA00004496"/>
    </source>
</evidence>
<dbReference type="GO" id="GO:0008097">
    <property type="term" value="F:5S rRNA binding"/>
    <property type="evidence" value="ECO:0007669"/>
    <property type="project" value="InterPro"/>
</dbReference>
<proteinExistence type="inferred from homology"/>
<organism evidence="11 12">
    <name type="scientific">Rhinopithecus bieti</name>
    <name type="common">Black snub-nosed monkey</name>
    <name type="synonym">Pygathrix bieti</name>
    <dbReference type="NCBI Taxonomy" id="61621"/>
    <lineage>
        <taxon>Eukaryota</taxon>
        <taxon>Metazoa</taxon>
        <taxon>Chordata</taxon>
        <taxon>Craniata</taxon>
        <taxon>Vertebrata</taxon>
        <taxon>Euteleostomi</taxon>
        <taxon>Mammalia</taxon>
        <taxon>Eutheria</taxon>
        <taxon>Euarchontoglires</taxon>
        <taxon>Primates</taxon>
        <taxon>Haplorrhini</taxon>
        <taxon>Catarrhini</taxon>
        <taxon>Cercopithecidae</taxon>
        <taxon>Colobinae</taxon>
        <taxon>Rhinopithecus</taxon>
    </lineage>
</organism>
<protein>
    <recommendedName>
        <fullName evidence="7">Large ribosomal subunit protein uL18</fullName>
    </recommendedName>
    <alternativeName>
        <fullName evidence="8">60S ribosomal protein L5</fullName>
    </alternativeName>
</protein>
<dbReference type="Pfam" id="PF17144">
    <property type="entry name" value="Ribosomal_L5e"/>
    <property type="match status" value="1"/>
</dbReference>
<feature type="region of interest" description="Disordered" evidence="9">
    <location>
        <begin position="220"/>
        <end position="266"/>
    </location>
</feature>
<reference evidence="11" key="2">
    <citation type="submission" date="2025-08" db="UniProtKB">
        <authorList>
            <consortium name="Ensembl"/>
        </authorList>
    </citation>
    <scope>IDENTIFICATION</scope>
</reference>
<dbReference type="InterPro" id="IPR005485">
    <property type="entry name" value="Rbsml_uL18_euk_arch"/>
</dbReference>
<feature type="compositionally biased region" description="Basic residues" evidence="9">
    <location>
        <begin position="227"/>
        <end position="237"/>
    </location>
</feature>
<dbReference type="OMA" id="MAHGPRY"/>
<dbReference type="InterPro" id="IPR025607">
    <property type="entry name" value="Ribosomal_uL18_C_euk"/>
</dbReference>
<reference evidence="11 12" key="1">
    <citation type="submission" date="2016-06" db="EMBL/GenBank/DDBJ databases">
        <title>Genome of Rhinopithecus bieti.</title>
        <authorList>
            <person name="Wu"/>
            <person name="C.-I. and Zhang"/>
            <person name="Y."/>
        </authorList>
    </citation>
    <scope>NUCLEOTIDE SEQUENCE</scope>
</reference>
<evidence type="ECO:0000256" key="6">
    <source>
        <dbReference type="ARBA" id="ARBA00023274"/>
    </source>
</evidence>
<comment type="subcellular location">
    <subcellularLocation>
        <location evidence="1">Cytoplasm</location>
    </subcellularLocation>
</comment>
<reference evidence="11" key="3">
    <citation type="submission" date="2025-09" db="UniProtKB">
        <authorList>
            <consortium name="Ensembl"/>
        </authorList>
    </citation>
    <scope>IDENTIFICATION</scope>
</reference>
<evidence type="ECO:0000256" key="4">
    <source>
        <dbReference type="ARBA" id="ARBA00022730"/>
    </source>
</evidence>
<dbReference type="GO" id="GO:0006412">
    <property type="term" value="P:translation"/>
    <property type="evidence" value="ECO:0007669"/>
    <property type="project" value="InterPro"/>
</dbReference>
<name>A0A2K6K7I8_RHIBE</name>
<dbReference type="AlphaFoldDB" id="A0A2K6K7I8"/>
<dbReference type="GO" id="GO:0022625">
    <property type="term" value="C:cytosolic large ribosomal subunit"/>
    <property type="evidence" value="ECO:0007669"/>
    <property type="project" value="TreeGrafter"/>
</dbReference>
<keyword evidence="6" id="KW-0687">Ribonucleoprotein</keyword>
<evidence type="ECO:0000256" key="5">
    <source>
        <dbReference type="ARBA" id="ARBA00022980"/>
    </source>
</evidence>
<comment type="similarity">
    <text evidence="2">Belongs to the universal ribosomal protein uL18 family.</text>
</comment>
<evidence type="ECO:0000256" key="3">
    <source>
        <dbReference type="ARBA" id="ARBA00022490"/>
    </source>
</evidence>
<evidence type="ECO:0000256" key="7">
    <source>
        <dbReference type="ARBA" id="ARBA00035197"/>
    </source>
</evidence>